<feature type="chain" id="PRO_5038963971" description="Secreted protein" evidence="1">
    <location>
        <begin position="17"/>
        <end position="68"/>
    </location>
</feature>
<evidence type="ECO:0008006" key="4">
    <source>
        <dbReference type="Google" id="ProtNLM"/>
    </source>
</evidence>
<evidence type="ECO:0000256" key="1">
    <source>
        <dbReference type="SAM" id="SignalP"/>
    </source>
</evidence>
<organism evidence="2 3">
    <name type="scientific">Gossypium stocksii</name>
    <dbReference type="NCBI Taxonomy" id="47602"/>
    <lineage>
        <taxon>Eukaryota</taxon>
        <taxon>Viridiplantae</taxon>
        <taxon>Streptophyta</taxon>
        <taxon>Embryophyta</taxon>
        <taxon>Tracheophyta</taxon>
        <taxon>Spermatophyta</taxon>
        <taxon>Magnoliopsida</taxon>
        <taxon>eudicotyledons</taxon>
        <taxon>Gunneridae</taxon>
        <taxon>Pentapetalae</taxon>
        <taxon>rosids</taxon>
        <taxon>malvids</taxon>
        <taxon>Malvales</taxon>
        <taxon>Malvaceae</taxon>
        <taxon>Malvoideae</taxon>
        <taxon>Gossypium</taxon>
    </lineage>
</organism>
<sequence length="68" mass="7954">MVLLLLFQNCMLLVRPILWTLDASTRWVCFLALHPPFVLSLQAFTPHRLNAFFNGKIKMKCLLKPNLR</sequence>
<comment type="caution">
    <text evidence="2">The sequence shown here is derived from an EMBL/GenBank/DDBJ whole genome shotgun (WGS) entry which is preliminary data.</text>
</comment>
<dbReference type="Proteomes" id="UP000828251">
    <property type="component" value="Unassembled WGS sequence"/>
</dbReference>
<gene>
    <name evidence="2" type="ORF">J1N35_005896</name>
</gene>
<protein>
    <recommendedName>
        <fullName evidence="4">Secreted protein</fullName>
    </recommendedName>
</protein>
<name>A0A9D4AJQ2_9ROSI</name>
<keyword evidence="1" id="KW-0732">Signal</keyword>
<keyword evidence="3" id="KW-1185">Reference proteome</keyword>
<evidence type="ECO:0000313" key="3">
    <source>
        <dbReference type="Proteomes" id="UP000828251"/>
    </source>
</evidence>
<reference evidence="2 3" key="1">
    <citation type="journal article" date="2021" name="Plant Biotechnol. J.">
        <title>Multi-omics assisted identification of the key and species-specific regulatory components of drought-tolerant mechanisms in Gossypium stocksii.</title>
        <authorList>
            <person name="Yu D."/>
            <person name="Ke L."/>
            <person name="Zhang D."/>
            <person name="Wu Y."/>
            <person name="Sun Y."/>
            <person name="Mei J."/>
            <person name="Sun J."/>
            <person name="Sun Y."/>
        </authorList>
    </citation>
    <scope>NUCLEOTIDE SEQUENCE [LARGE SCALE GENOMIC DNA]</scope>
    <source>
        <strain evidence="3">cv. E1</strain>
        <tissue evidence="2">Leaf</tissue>
    </source>
</reference>
<dbReference type="EMBL" id="JAIQCV010000002">
    <property type="protein sequence ID" value="KAH1122736.1"/>
    <property type="molecule type" value="Genomic_DNA"/>
</dbReference>
<accession>A0A9D4AJQ2</accession>
<dbReference type="AlphaFoldDB" id="A0A9D4AJQ2"/>
<evidence type="ECO:0000313" key="2">
    <source>
        <dbReference type="EMBL" id="KAH1122736.1"/>
    </source>
</evidence>
<feature type="signal peptide" evidence="1">
    <location>
        <begin position="1"/>
        <end position="16"/>
    </location>
</feature>
<proteinExistence type="predicted"/>